<reference evidence="2 3" key="1">
    <citation type="submission" date="2014-06" db="EMBL/GenBank/DDBJ databases">
        <title>Genomes of Alteromonas australica, a world apart.</title>
        <authorList>
            <person name="Gonzaga A."/>
            <person name="Lopez-Perez M."/>
            <person name="Rodriguez-Valera F."/>
        </authorList>
    </citation>
    <scope>NUCLEOTIDE SEQUENCE [LARGE SCALE GENOMIC DNA]</scope>
    <source>
        <strain evidence="2 3">H 17</strain>
    </source>
</reference>
<dbReference type="EMBL" id="CP008849">
    <property type="protein sequence ID" value="AIF98765.1"/>
    <property type="molecule type" value="Genomic_DNA"/>
</dbReference>
<feature type="transmembrane region" description="Helical" evidence="1">
    <location>
        <begin position="98"/>
        <end position="119"/>
    </location>
</feature>
<dbReference type="AlphaFoldDB" id="A0A075P1H7"/>
<name>A0A075P1H7_9ALTE</name>
<feature type="transmembrane region" description="Helical" evidence="1">
    <location>
        <begin position="131"/>
        <end position="150"/>
    </location>
</feature>
<dbReference type="KEGG" id="aal:EP13_08770"/>
<sequence>MLTVAASGLTLAAVATVYKSWRSQTPAFLYIGLLVWLISTICWSYAQGWEFGLLYALCIPAILVWPFIALNQTVLPEPKNRPSARPLDFSRKQVLNNIGNYLVTLVVLLVVSVLITLALCALMPFSIAGKLATGVVLLPLLWGLFVYHYLATASKLKVLGGYILLAAVSVPVLLLLPI</sequence>
<accession>A0A075P1H7</accession>
<keyword evidence="3" id="KW-1185">Reference proteome</keyword>
<feature type="transmembrane region" description="Helical" evidence="1">
    <location>
        <begin position="53"/>
        <end position="70"/>
    </location>
</feature>
<dbReference type="Proteomes" id="UP000056090">
    <property type="component" value="Chromosome"/>
</dbReference>
<evidence type="ECO:0000313" key="3">
    <source>
        <dbReference type="Proteomes" id="UP000056090"/>
    </source>
</evidence>
<keyword evidence="1" id="KW-1133">Transmembrane helix</keyword>
<keyword evidence="1" id="KW-0472">Membrane</keyword>
<dbReference type="GeneID" id="78255005"/>
<dbReference type="eggNOG" id="ENOG5033AKU">
    <property type="taxonomic scope" value="Bacteria"/>
</dbReference>
<feature type="transmembrane region" description="Helical" evidence="1">
    <location>
        <begin position="27"/>
        <end position="46"/>
    </location>
</feature>
<protein>
    <submittedName>
        <fullName evidence="2">Uncharacterized protein</fullName>
    </submittedName>
</protein>
<gene>
    <name evidence="2" type="ORF">EP13_08770</name>
</gene>
<feature type="transmembrane region" description="Helical" evidence="1">
    <location>
        <begin position="156"/>
        <end position="176"/>
    </location>
</feature>
<evidence type="ECO:0000256" key="1">
    <source>
        <dbReference type="SAM" id="Phobius"/>
    </source>
</evidence>
<keyword evidence="1" id="KW-0812">Transmembrane</keyword>
<dbReference type="RefSeq" id="WP_044056923.1">
    <property type="nucleotide sequence ID" value="NZ_CAJXAX010000001.1"/>
</dbReference>
<organism evidence="2 3">
    <name type="scientific">Alteromonas australica</name>
    <dbReference type="NCBI Taxonomy" id="589873"/>
    <lineage>
        <taxon>Bacteria</taxon>
        <taxon>Pseudomonadati</taxon>
        <taxon>Pseudomonadota</taxon>
        <taxon>Gammaproteobacteria</taxon>
        <taxon>Alteromonadales</taxon>
        <taxon>Alteromonadaceae</taxon>
        <taxon>Alteromonas/Salinimonas group</taxon>
        <taxon>Alteromonas</taxon>
    </lineage>
</organism>
<proteinExistence type="predicted"/>
<evidence type="ECO:0000313" key="2">
    <source>
        <dbReference type="EMBL" id="AIF98765.1"/>
    </source>
</evidence>